<dbReference type="AlphaFoldDB" id="A0A6B0RPE1"/>
<proteinExistence type="predicted"/>
<feature type="region of interest" description="Disordered" evidence="1">
    <location>
        <begin position="65"/>
        <end position="88"/>
    </location>
</feature>
<accession>A0A6B0RPE1</accession>
<keyword evidence="3" id="KW-1185">Reference proteome</keyword>
<dbReference type="Proteomes" id="UP000322234">
    <property type="component" value="Unassembled WGS sequence"/>
</dbReference>
<reference evidence="2" key="1">
    <citation type="submission" date="2019-10" db="EMBL/GenBank/DDBJ databases">
        <title>The sequence and de novo assembly of the wild yak genome.</title>
        <authorList>
            <person name="Liu Y."/>
        </authorList>
    </citation>
    <scope>NUCLEOTIDE SEQUENCE [LARGE SCALE GENOMIC DNA]</scope>
    <source>
        <strain evidence="2">WY2019</strain>
    </source>
</reference>
<gene>
    <name evidence="2" type="ORF">E5288_WYG019845</name>
</gene>
<evidence type="ECO:0000313" key="3">
    <source>
        <dbReference type="Proteomes" id="UP000322234"/>
    </source>
</evidence>
<dbReference type="EMBL" id="VBQZ03000077">
    <property type="protein sequence ID" value="MXQ92008.1"/>
    <property type="molecule type" value="Genomic_DNA"/>
</dbReference>
<evidence type="ECO:0000313" key="2">
    <source>
        <dbReference type="EMBL" id="MXQ92008.1"/>
    </source>
</evidence>
<name>A0A6B0RPE1_9CETA</name>
<evidence type="ECO:0000256" key="1">
    <source>
        <dbReference type="SAM" id="MobiDB-lite"/>
    </source>
</evidence>
<sequence>MDFLHWGKRRELQSQEASTEQRLSIFLKHCIIDGNGLSHAREFRALLAAQSSPTPSLEIGIEHRHMQTSPPPEMPKSISEAQVLPPEL</sequence>
<comment type="caution">
    <text evidence="2">The sequence shown here is derived from an EMBL/GenBank/DDBJ whole genome shotgun (WGS) entry which is preliminary data.</text>
</comment>
<protein>
    <submittedName>
        <fullName evidence="2">Uncharacterized protein</fullName>
    </submittedName>
</protein>
<organism evidence="2 3">
    <name type="scientific">Bos mutus</name>
    <name type="common">wild yak</name>
    <dbReference type="NCBI Taxonomy" id="72004"/>
    <lineage>
        <taxon>Eukaryota</taxon>
        <taxon>Metazoa</taxon>
        <taxon>Chordata</taxon>
        <taxon>Craniata</taxon>
        <taxon>Vertebrata</taxon>
        <taxon>Euteleostomi</taxon>
        <taxon>Mammalia</taxon>
        <taxon>Eutheria</taxon>
        <taxon>Laurasiatheria</taxon>
        <taxon>Artiodactyla</taxon>
        <taxon>Ruminantia</taxon>
        <taxon>Pecora</taxon>
        <taxon>Bovidae</taxon>
        <taxon>Bovinae</taxon>
        <taxon>Bos</taxon>
    </lineage>
</organism>